<evidence type="ECO:0000256" key="1">
    <source>
        <dbReference type="SAM" id="MobiDB-lite"/>
    </source>
</evidence>
<dbReference type="InterPro" id="IPR024462">
    <property type="entry name" value="GH116_N"/>
</dbReference>
<gene>
    <name evidence="4" type="ORF">Scaly_1408500</name>
</gene>
<organism evidence="4">
    <name type="scientific">Sesamum calycinum</name>
    <dbReference type="NCBI Taxonomy" id="2727403"/>
    <lineage>
        <taxon>Eukaryota</taxon>
        <taxon>Viridiplantae</taxon>
        <taxon>Streptophyta</taxon>
        <taxon>Embryophyta</taxon>
        <taxon>Tracheophyta</taxon>
        <taxon>Spermatophyta</taxon>
        <taxon>Magnoliopsida</taxon>
        <taxon>eudicotyledons</taxon>
        <taxon>Gunneridae</taxon>
        <taxon>Pentapetalae</taxon>
        <taxon>asterids</taxon>
        <taxon>lamiids</taxon>
        <taxon>Lamiales</taxon>
        <taxon>Pedaliaceae</taxon>
        <taxon>Sesamum</taxon>
    </lineage>
</organism>
<reference evidence="4" key="2">
    <citation type="journal article" date="2024" name="Plant">
        <title>Genomic evolution and insights into agronomic trait innovations of Sesamum species.</title>
        <authorList>
            <person name="Miao H."/>
            <person name="Wang L."/>
            <person name="Qu L."/>
            <person name="Liu H."/>
            <person name="Sun Y."/>
            <person name="Le M."/>
            <person name="Wang Q."/>
            <person name="Wei S."/>
            <person name="Zheng Y."/>
            <person name="Lin W."/>
            <person name="Duan Y."/>
            <person name="Cao H."/>
            <person name="Xiong S."/>
            <person name="Wang X."/>
            <person name="Wei L."/>
            <person name="Li C."/>
            <person name="Ma Q."/>
            <person name="Ju M."/>
            <person name="Zhao R."/>
            <person name="Li G."/>
            <person name="Mu C."/>
            <person name="Tian Q."/>
            <person name="Mei H."/>
            <person name="Zhang T."/>
            <person name="Gao T."/>
            <person name="Zhang H."/>
        </authorList>
    </citation>
    <scope>NUCLEOTIDE SEQUENCE</scope>
    <source>
        <strain evidence="4">KEN8</strain>
    </source>
</reference>
<feature type="region of interest" description="Disordered" evidence="1">
    <location>
        <begin position="1"/>
        <end position="34"/>
    </location>
</feature>
<dbReference type="InterPro" id="IPR052566">
    <property type="entry name" value="Non-lysos_glucosylceramidase"/>
</dbReference>
<dbReference type="GO" id="GO:0008422">
    <property type="term" value="F:beta-glucosidase activity"/>
    <property type="evidence" value="ECO:0007669"/>
    <property type="project" value="TreeGrafter"/>
</dbReference>
<feature type="compositionally biased region" description="Basic and acidic residues" evidence="1">
    <location>
        <begin position="13"/>
        <end position="24"/>
    </location>
</feature>
<feature type="domain" description="Glycosyl-hydrolase family 116 N-terminal" evidence="3">
    <location>
        <begin position="118"/>
        <end position="273"/>
    </location>
</feature>
<accession>A0AAW2PQE2</accession>
<dbReference type="InterPro" id="IPR012341">
    <property type="entry name" value="6hp_glycosidase-like_sf"/>
</dbReference>
<dbReference type="PANTHER" id="PTHR12654:SF3">
    <property type="entry name" value="NON-LYSOSOMAL GLUCOSYLCERAMIDASE"/>
    <property type="match status" value="1"/>
</dbReference>
<dbReference type="InterPro" id="IPR006775">
    <property type="entry name" value="GH116_catalytic"/>
</dbReference>
<protein>
    <submittedName>
        <fullName evidence="4">Non-lysosomal glucosylceramidase</fullName>
    </submittedName>
</protein>
<dbReference type="AlphaFoldDB" id="A0AAW2PQE2"/>
<dbReference type="EMBL" id="JACGWM010000008">
    <property type="protein sequence ID" value="KAL0357228.1"/>
    <property type="molecule type" value="Genomic_DNA"/>
</dbReference>
<dbReference type="InterPro" id="IPR008928">
    <property type="entry name" value="6-hairpin_glycosidase_sf"/>
</dbReference>
<evidence type="ECO:0000259" key="2">
    <source>
        <dbReference type="Pfam" id="PF04685"/>
    </source>
</evidence>
<dbReference type="GO" id="GO:0005975">
    <property type="term" value="P:carbohydrate metabolic process"/>
    <property type="evidence" value="ECO:0007669"/>
    <property type="project" value="InterPro"/>
</dbReference>
<proteinExistence type="predicted"/>
<dbReference type="SUPFAM" id="SSF48208">
    <property type="entry name" value="Six-hairpin glycosidases"/>
    <property type="match status" value="1"/>
</dbReference>
<sequence>MSENGFYGGEGESALHDHDEKVKVDPGTPPSLTWKRKLSTEENSLSEFGLSLKEMISMAPIGYRLWRHLRQEKSEHGEVFLDPFTKRHTSSCHGVPVGGIGKIIVIIRVTAYYLSENAGSIGRSCRGEFMRWQLFPRVCEDKPVLANQFSIFVSRPNGEKFSSVLCPKSPDILNDKSASGIESWDWNLGGQKSTYHALFPRSWTVYDGEPDPALKVVCRQLSPFIPHNYKESSFPVAVFYFYEADVTLLFSWANSVGGDSGLSGHHFNSKFRYPPTLFNELYYLNSGGTIWTDGSPPVHSLRTIQQRRYSIDRSNSDFRSGEDKSEQNDTAINILGRMTSLLQEIHSPVSMTSAFGTNLLQKGEENVGQFLYFEGIEYHMCNTYDVHFYASFALTMLFPKLELSIQRDFAAAVMMHDPSKMTLLQDGTWVQRKVLGAVPHDIGMRDPWFEVNFYNLHNTDRWKDLNPKFVLQVYRDVVATGNKEFAEAVWPSVYVAMAYMEQFDKDGDGMIENEGFPDQTYDTWSVSGVSAYCGGLWVAALQAASALAHVVGDKGSEDYFWFRFQKAKKVYEKLWNGSYFNYDNSGSKTSSSIQADQLAGHWYARACGLFPIVDEEKARKALEKIYNFNVLKSREIWSGVTYAVAAGMIHENMVETAFKTAVGVYEVAWSEQGSGYAFQTPEGWDFEGRYRSLGYMRPLAIWAMQWALTQHKIPRQEMKAEIKEESVTRQHTGFKRVAHLLRLSDEADSRSLFQVIFDYTCKRMLG</sequence>
<evidence type="ECO:0000313" key="4">
    <source>
        <dbReference type="EMBL" id="KAL0357228.1"/>
    </source>
</evidence>
<dbReference type="PANTHER" id="PTHR12654">
    <property type="entry name" value="BILE ACID BETA-GLUCOSIDASE-RELATED"/>
    <property type="match status" value="1"/>
</dbReference>
<evidence type="ECO:0000259" key="3">
    <source>
        <dbReference type="Pfam" id="PF12215"/>
    </source>
</evidence>
<reference evidence="4" key="1">
    <citation type="submission" date="2020-06" db="EMBL/GenBank/DDBJ databases">
        <authorList>
            <person name="Li T."/>
            <person name="Hu X."/>
            <person name="Zhang T."/>
            <person name="Song X."/>
            <person name="Zhang H."/>
            <person name="Dai N."/>
            <person name="Sheng W."/>
            <person name="Hou X."/>
            <person name="Wei L."/>
        </authorList>
    </citation>
    <scope>NUCLEOTIDE SEQUENCE</scope>
    <source>
        <strain evidence="4">KEN8</strain>
        <tissue evidence="4">Leaf</tissue>
    </source>
</reference>
<dbReference type="Pfam" id="PF12215">
    <property type="entry name" value="Glyco_hydr_116N"/>
    <property type="match status" value="1"/>
</dbReference>
<dbReference type="Gene3D" id="1.50.10.10">
    <property type="match status" value="1"/>
</dbReference>
<comment type="caution">
    <text evidence="4">The sequence shown here is derived from an EMBL/GenBank/DDBJ whole genome shotgun (WGS) entry which is preliminary data.</text>
</comment>
<feature type="domain" description="Glycosyl-hydrolase family 116 catalytic region" evidence="2">
    <location>
        <begin position="368"/>
        <end position="632"/>
    </location>
</feature>
<name>A0AAW2PQE2_9LAMI</name>
<dbReference type="Pfam" id="PF04685">
    <property type="entry name" value="DUF608"/>
    <property type="match status" value="1"/>
</dbReference>
<feature type="compositionally biased region" description="Gly residues" evidence="1">
    <location>
        <begin position="1"/>
        <end position="11"/>
    </location>
</feature>